<sequence length="203" mass="23402">MASILIWYFHPDTDSFNGSLVNRIKKELIEAGHSIEIRRPEEDLSVFSLSKKEYKASIEGKYSIDIQREHQHIRKADGIITLFPLWWGSFPAAGKGFLDRVLSYKFAYELEGEEPVPLMNEKPITFIYTTGTPEEEFRQSGLKKLTEDNWQQHILSFCGFQSLPFFHLGNVIDCSDQDREKKRSSASAHAVQFAEDITRRANL</sequence>
<keyword evidence="5" id="KW-1185">Reference proteome</keyword>
<comment type="similarity">
    <text evidence="1">Belongs to the NAD(P)H dehydrogenase (quinone) family.</text>
</comment>
<dbReference type="Proteomes" id="UP000285120">
    <property type="component" value="Unassembled WGS sequence"/>
</dbReference>
<evidence type="ECO:0000256" key="1">
    <source>
        <dbReference type="ARBA" id="ARBA00006252"/>
    </source>
</evidence>
<dbReference type="EMBL" id="RAPK01000007">
    <property type="protein sequence ID" value="RKD75624.1"/>
    <property type="molecule type" value="Genomic_DNA"/>
</dbReference>
<evidence type="ECO:0000313" key="5">
    <source>
        <dbReference type="Proteomes" id="UP000285120"/>
    </source>
</evidence>
<evidence type="ECO:0000313" key="4">
    <source>
        <dbReference type="EMBL" id="RKD75624.1"/>
    </source>
</evidence>
<dbReference type="GO" id="GO:0003955">
    <property type="term" value="F:NAD(P)H dehydrogenase (quinone) activity"/>
    <property type="evidence" value="ECO:0007669"/>
    <property type="project" value="TreeGrafter"/>
</dbReference>
<name>A0A419V6K6_9BACL</name>
<dbReference type="InterPro" id="IPR003680">
    <property type="entry name" value="Flavodoxin_fold"/>
</dbReference>
<dbReference type="InterPro" id="IPR029039">
    <property type="entry name" value="Flavoprotein-like_sf"/>
</dbReference>
<dbReference type="AlphaFoldDB" id="A0A419V6K6"/>
<proteinExistence type="inferred from homology"/>
<organism evidence="4 5">
    <name type="scientific">Sinobaca qinghaiensis</name>
    <dbReference type="NCBI Taxonomy" id="342944"/>
    <lineage>
        <taxon>Bacteria</taxon>
        <taxon>Bacillati</taxon>
        <taxon>Bacillota</taxon>
        <taxon>Bacilli</taxon>
        <taxon>Bacillales</taxon>
        <taxon>Sporolactobacillaceae</taxon>
        <taxon>Sinobaca</taxon>
    </lineage>
</organism>
<dbReference type="InterPro" id="IPR051545">
    <property type="entry name" value="NAD(P)H_dehydrogenase_qn"/>
</dbReference>
<comment type="caution">
    <text evidence="4">The sequence shown here is derived from an EMBL/GenBank/DDBJ whole genome shotgun (WGS) entry which is preliminary data.</text>
</comment>
<dbReference type="RefSeq" id="WP_170146857.1">
    <property type="nucleotide sequence ID" value="NZ_RAPK01000007.1"/>
</dbReference>
<feature type="domain" description="Flavodoxin-like fold" evidence="3">
    <location>
        <begin position="3"/>
        <end position="187"/>
    </location>
</feature>
<evidence type="ECO:0000256" key="2">
    <source>
        <dbReference type="ARBA" id="ARBA00023002"/>
    </source>
</evidence>
<reference evidence="4 5" key="1">
    <citation type="submission" date="2018-09" db="EMBL/GenBank/DDBJ databases">
        <title>Genomic Encyclopedia of Archaeal and Bacterial Type Strains, Phase II (KMG-II): from individual species to whole genera.</title>
        <authorList>
            <person name="Goeker M."/>
        </authorList>
    </citation>
    <scope>NUCLEOTIDE SEQUENCE [LARGE SCALE GENOMIC DNA]</scope>
    <source>
        <strain evidence="4 5">DSM 17008</strain>
    </source>
</reference>
<dbReference type="PANTHER" id="PTHR10204:SF34">
    <property type="entry name" value="NAD(P)H DEHYDROGENASE [QUINONE] 1 ISOFORM 1"/>
    <property type="match status" value="1"/>
</dbReference>
<protein>
    <submittedName>
        <fullName evidence="4">NAD(P)H dehydrogenase (Quinone)</fullName>
    </submittedName>
</protein>
<accession>A0A419V6K6</accession>
<dbReference type="GO" id="GO:0005829">
    <property type="term" value="C:cytosol"/>
    <property type="evidence" value="ECO:0007669"/>
    <property type="project" value="TreeGrafter"/>
</dbReference>
<dbReference type="Pfam" id="PF02525">
    <property type="entry name" value="Flavodoxin_2"/>
    <property type="match status" value="1"/>
</dbReference>
<keyword evidence="2" id="KW-0560">Oxidoreductase</keyword>
<dbReference type="PANTHER" id="PTHR10204">
    <property type="entry name" value="NAD P H OXIDOREDUCTASE-RELATED"/>
    <property type="match status" value="1"/>
</dbReference>
<evidence type="ECO:0000259" key="3">
    <source>
        <dbReference type="Pfam" id="PF02525"/>
    </source>
</evidence>
<dbReference type="Gene3D" id="3.40.50.360">
    <property type="match status" value="1"/>
</dbReference>
<gene>
    <name evidence="4" type="ORF">ATL39_1325</name>
</gene>
<dbReference type="SUPFAM" id="SSF52218">
    <property type="entry name" value="Flavoproteins"/>
    <property type="match status" value="1"/>
</dbReference>